<keyword evidence="9" id="KW-1185">Reference proteome</keyword>
<feature type="transmembrane region" description="Helical" evidence="7">
    <location>
        <begin position="111"/>
        <end position="132"/>
    </location>
</feature>
<feature type="binding site" evidence="6">
    <location>
        <position position="195"/>
    </location>
    <ligand>
        <name>Zn(2+)</name>
        <dbReference type="ChEBI" id="CHEBI:29105"/>
    </ligand>
</feature>
<feature type="transmembrane region" description="Helical" evidence="7">
    <location>
        <begin position="86"/>
        <end position="105"/>
    </location>
</feature>
<dbReference type="InterPro" id="IPR005744">
    <property type="entry name" value="Hy-lIII"/>
</dbReference>
<reference evidence="8" key="1">
    <citation type="journal article" date="2014" name="Int. J. Syst. Evol. Microbiol.">
        <title>Complete genome sequence of Corynebacterium casei LMG S-19264T (=DSM 44701T), isolated from a smear-ripened cheese.</title>
        <authorList>
            <consortium name="US DOE Joint Genome Institute (JGI-PGF)"/>
            <person name="Walter F."/>
            <person name="Albersmeier A."/>
            <person name="Kalinowski J."/>
            <person name="Ruckert C."/>
        </authorList>
    </citation>
    <scope>NUCLEOTIDE SEQUENCE</scope>
    <source>
        <strain evidence="8">CGMCC 1.15760</strain>
    </source>
</reference>
<dbReference type="GO" id="GO:0016020">
    <property type="term" value="C:membrane"/>
    <property type="evidence" value="ECO:0007669"/>
    <property type="project" value="InterPro"/>
</dbReference>
<evidence type="ECO:0000256" key="2">
    <source>
        <dbReference type="ARBA" id="ARBA00008488"/>
    </source>
</evidence>
<dbReference type="GO" id="GO:0046872">
    <property type="term" value="F:metal ion binding"/>
    <property type="evidence" value="ECO:0007669"/>
    <property type="project" value="UniProtKB-KW"/>
</dbReference>
<reference evidence="8" key="2">
    <citation type="submission" date="2020-09" db="EMBL/GenBank/DDBJ databases">
        <authorList>
            <person name="Sun Q."/>
            <person name="Zhou Y."/>
        </authorList>
    </citation>
    <scope>NUCLEOTIDE SEQUENCE</scope>
    <source>
        <strain evidence="8">CGMCC 1.15760</strain>
    </source>
</reference>
<comment type="caution">
    <text evidence="8">The sequence shown here is derived from an EMBL/GenBank/DDBJ whole genome shotgun (WGS) entry which is preliminary data.</text>
</comment>
<dbReference type="Proteomes" id="UP000616608">
    <property type="component" value="Unassembled WGS sequence"/>
</dbReference>
<dbReference type="GO" id="GO:0012505">
    <property type="term" value="C:endomembrane system"/>
    <property type="evidence" value="ECO:0007669"/>
    <property type="project" value="UniProtKB-SubCell"/>
</dbReference>
<dbReference type="PANTHER" id="PTHR20855">
    <property type="entry name" value="ADIPOR/PROGESTIN RECEPTOR-RELATED"/>
    <property type="match status" value="1"/>
</dbReference>
<dbReference type="Pfam" id="PF03006">
    <property type="entry name" value="HlyIII"/>
    <property type="match status" value="1"/>
</dbReference>
<keyword evidence="5 7" id="KW-0472">Membrane</keyword>
<evidence type="ECO:0000256" key="6">
    <source>
        <dbReference type="PIRSR" id="PIRSR604254-1"/>
    </source>
</evidence>
<dbReference type="GO" id="GO:0140911">
    <property type="term" value="F:pore-forming activity"/>
    <property type="evidence" value="ECO:0007669"/>
    <property type="project" value="InterPro"/>
</dbReference>
<dbReference type="EMBL" id="BMJT01000002">
    <property type="protein sequence ID" value="GGG13960.1"/>
    <property type="molecule type" value="Genomic_DNA"/>
</dbReference>
<gene>
    <name evidence="8" type="ORF">GCM10007425_05350</name>
</gene>
<keyword evidence="6" id="KW-0479">Metal-binding</keyword>
<feature type="transmembrane region" description="Helical" evidence="7">
    <location>
        <begin position="139"/>
        <end position="159"/>
    </location>
</feature>
<dbReference type="InterPro" id="IPR004254">
    <property type="entry name" value="AdipoR/HlyIII-related"/>
</dbReference>
<dbReference type="AlphaFoldDB" id="A0A917LCN6"/>
<accession>A0A917LCN6</accession>
<feature type="binding site" evidence="6">
    <location>
        <position position="70"/>
    </location>
    <ligand>
        <name>Zn(2+)</name>
        <dbReference type="ChEBI" id="CHEBI:29105"/>
    </ligand>
</feature>
<sequence>MTTFNPYQDGGNREELWNSITHGIGLLISIPALILLVLAGVRNGTAIHVVTFSIFGASLILLFLMSTLLHSMPYKYKHIFAKFDHSAIYILIAGTYTPFLLIAIGGTLGTVLLIIIWALAIMGVFIKFFFFMKFEKISTLFYIGMGWLIIVAAKPVYAFLGFEGFMILVSGGLWFTLGTIFYGWRSLPYNHAIWHIFVLAGCMTMYYCVWVYLI</sequence>
<dbReference type="RefSeq" id="WP_188613476.1">
    <property type="nucleotide sequence ID" value="NZ_BMJT01000002.1"/>
</dbReference>
<evidence type="ECO:0000313" key="8">
    <source>
        <dbReference type="EMBL" id="GGG13960.1"/>
    </source>
</evidence>
<evidence type="ECO:0000256" key="5">
    <source>
        <dbReference type="ARBA" id="ARBA00023136"/>
    </source>
</evidence>
<proteinExistence type="inferred from homology"/>
<feature type="transmembrane region" description="Helical" evidence="7">
    <location>
        <begin position="165"/>
        <end position="184"/>
    </location>
</feature>
<keyword evidence="6" id="KW-0862">Zinc</keyword>
<dbReference type="PANTHER" id="PTHR20855:SF129">
    <property type="entry name" value="HEMOLYSIN-3 HOMOLOG"/>
    <property type="match status" value="1"/>
</dbReference>
<evidence type="ECO:0000256" key="7">
    <source>
        <dbReference type="SAM" id="Phobius"/>
    </source>
</evidence>
<feature type="transmembrane region" description="Helical" evidence="7">
    <location>
        <begin position="20"/>
        <end position="39"/>
    </location>
</feature>
<comment type="similarity">
    <text evidence="2">Belongs to the UPF0073 (Hly-III) family.</text>
</comment>
<protein>
    <submittedName>
        <fullName evidence="8">Hemolysin III</fullName>
    </submittedName>
</protein>
<evidence type="ECO:0000313" key="9">
    <source>
        <dbReference type="Proteomes" id="UP000616608"/>
    </source>
</evidence>
<organism evidence="8 9">
    <name type="scientific">Lysinibacillus alkalisoli</name>
    <dbReference type="NCBI Taxonomy" id="1911548"/>
    <lineage>
        <taxon>Bacteria</taxon>
        <taxon>Bacillati</taxon>
        <taxon>Bacillota</taxon>
        <taxon>Bacilli</taxon>
        <taxon>Bacillales</taxon>
        <taxon>Bacillaceae</taxon>
        <taxon>Lysinibacillus</taxon>
    </lineage>
</organism>
<keyword evidence="4 7" id="KW-1133">Transmembrane helix</keyword>
<feature type="transmembrane region" description="Helical" evidence="7">
    <location>
        <begin position="45"/>
        <end position="65"/>
    </location>
</feature>
<feature type="transmembrane region" description="Helical" evidence="7">
    <location>
        <begin position="196"/>
        <end position="213"/>
    </location>
</feature>
<dbReference type="NCBIfam" id="TIGR01065">
    <property type="entry name" value="hlyIII"/>
    <property type="match status" value="1"/>
</dbReference>
<evidence type="ECO:0000256" key="4">
    <source>
        <dbReference type="ARBA" id="ARBA00022989"/>
    </source>
</evidence>
<keyword evidence="3 7" id="KW-0812">Transmembrane</keyword>
<feature type="binding site" evidence="6">
    <location>
        <position position="191"/>
    </location>
    <ligand>
        <name>Zn(2+)</name>
        <dbReference type="ChEBI" id="CHEBI:29105"/>
    </ligand>
</feature>
<comment type="subcellular location">
    <subcellularLocation>
        <location evidence="1">Endomembrane system</location>
        <topology evidence="1">Multi-pass membrane protein</topology>
    </subcellularLocation>
</comment>
<evidence type="ECO:0000256" key="1">
    <source>
        <dbReference type="ARBA" id="ARBA00004127"/>
    </source>
</evidence>
<evidence type="ECO:0000256" key="3">
    <source>
        <dbReference type="ARBA" id="ARBA00022692"/>
    </source>
</evidence>
<name>A0A917LCN6_9BACI</name>